<evidence type="ECO:0000313" key="2">
    <source>
        <dbReference type="EMBL" id="CAL4167646.1"/>
    </source>
</evidence>
<accession>A0AAV2SBI3</accession>
<keyword evidence="3" id="KW-1185">Reference proteome</keyword>
<dbReference type="EMBL" id="CAXKWB010048991">
    <property type="protein sequence ID" value="CAL4167646.1"/>
    <property type="molecule type" value="Genomic_DNA"/>
</dbReference>
<dbReference type="Proteomes" id="UP001497623">
    <property type="component" value="Unassembled WGS sequence"/>
</dbReference>
<reference evidence="2 3" key="1">
    <citation type="submission" date="2024-05" db="EMBL/GenBank/DDBJ databases">
        <authorList>
            <person name="Wallberg A."/>
        </authorList>
    </citation>
    <scope>NUCLEOTIDE SEQUENCE [LARGE SCALE GENOMIC DNA]</scope>
</reference>
<proteinExistence type="predicted"/>
<feature type="compositionally biased region" description="Basic and acidic residues" evidence="1">
    <location>
        <begin position="233"/>
        <end position="250"/>
    </location>
</feature>
<dbReference type="AlphaFoldDB" id="A0AAV2SBI3"/>
<gene>
    <name evidence="2" type="ORF">MNOR_LOCUS33610</name>
</gene>
<comment type="caution">
    <text evidence="2">The sequence shown here is derived from an EMBL/GenBank/DDBJ whole genome shotgun (WGS) entry which is preliminary data.</text>
</comment>
<evidence type="ECO:0000256" key="1">
    <source>
        <dbReference type="SAM" id="MobiDB-lite"/>
    </source>
</evidence>
<feature type="non-terminal residue" evidence="2">
    <location>
        <position position="473"/>
    </location>
</feature>
<sequence length="473" mass="54052">MPGCCGCFSSKGKDYSVAFTKDYESITIVDKPPISINGTLTLDEGAQCQQEAVDRDLTIGEECGIGNEKATVELKFPEEKSNELLTGVEEENLNVCLDEQTLVMETSCDNLSENMREGEDSTLKKNVYEYNKDKKVDACPVLKIEALAAENDKSEENIENDDSVLQISLLQNLQETKNNRLDSQQSFEDDVFHVESDNGERKKSISVPKEGQRSSETFLKEVVRSSRTLLRSLSKENEKNPMEKTSHSTDDDTPNNKRRSSISEKNERNSSSSVRERIRNSHSSLEEWIRNSQMALKENRKNSRGSYSNDKKGSNHVKLTKTSSCTESRPRAYSCSEKRQFILSSHKEIKRSLSSSKNDMKPRRLSFCSEREKMRIDEIRKEKVEKDLPLIEFRKSERIPRPYTSYLAQDTPKENIQKRPRCATNPLRSGSKNFAVCKRKHMTDRSQEKGKKVVSVNKSVCFWSDTESDSEHE</sequence>
<feature type="region of interest" description="Disordered" evidence="1">
    <location>
        <begin position="298"/>
        <end position="331"/>
    </location>
</feature>
<feature type="region of interest" description="Disordered" evidence="1">
    <location>
        <begin position="229"/>
        <end position="282"/>
    </location>
</feature>
<name>A0AAV2SBI3_MEGNR</name>
<protein>
    <submittedName>
        <fullName evidence="2">Uncharacterized protein</fullName>
    </submittedName>
</protein>
<organism evidence="2 3">
    <name type="scientific">Meganyctiphanes norvegica</name>
    <name type="common">Northern krill</name>
    <name type="synonym">Thysanopoda norvegica</name>
    <dbReference type="NCBI Taxonomy" id="48144"/>
    <lineage>
        <taxon>Eukaryota</taxon>
        <taxon>Metazoa</taxon>
        <taxon>Ecdysozoa</taxon>
        <taxon>Arthropoda</taxon>
        <taxon>Crustacea</taxon>
        <taxon>Multicrustacea</taxon>
        <taxon>Malacostraca</taxon>
        <taxon>Eumalacostraca</taxon>
        <taxon>Eucarida</taxon>
        <taxon>Euphausiacea</taxon>
        <taxon>Euphausiidae</taxon>
        <taxon>Meganyctiphanes</taxon>
    </lineage>
</organism>
<feature type="compositionally biased region" description="Basic and acidic residues" evidence="1">
    <location>
        <begin position="194"/>
        <end position="203"/>
    </location>
</feature>
<feature type="region of interest" description="Disordered" evidence="1">
    <location>
        <begin position="194"/>
        <end position="217"/>
    </location>
</feature>
<feature type="compositionally biased region" description="Basic and acidic residues" evidence="1">
    <location>
        <begin position="261"/>
        <end position="282"/>
    </location>
</feature>
<evidence type="ECO:0000313" key="3">
    <source>
        <dbReference type="Proteomes" id="UP001497623"/>
    </source>
</evidence>